<evidence type="ECO:0000313" key="3">
    <source>
        <dbReference type="Proteomes" id="UP001209535"/>
    </source>
</evidence>
<dbReference type="SMART" id="SM00267">
    <property type="entry name" value="GGDEF"/>
    <property type="match status" value="1"/>
</dbReference>
<feature type="domain" description="GGDEF" evidence="1">
    <location>
        <begin position="200"/>
        <end position="334"/>
    </location>
</feature>
<comment type="caution">
    <text evidence="2">The sequence shown here is derived from an EMBL/GenBank/DDBJ whole genome shotgun (WGS) entry which is preliminary data.</text>
</comment>
<dbReference type="CDD" id="cd01949">
    <property type="entry name" value="GGDEF"/>
    <property type="match status" value="1"/>
</dbReference>
<dbReference type="SUPFAM" id="SSF55073">
    <property type="entry name" value="Nucleotide cyclase"/>
    <property type="match status" value="1"/>
</dbReference>
<dbReference type="Proteomes" id="UP001209535">
    <property type="component" value="Unassembled WGS sequence"/>
</dbReference>
<dbReference type="Gene3D" id="3.30.70.270">
    <property type="match status" value="1"/>
</dbReference>
<organism evidence="2 3">
    <name type="scientific">Albidovulum salinarum</name>
    <dbReference type="NCBI Taxonomy" id="2984153"/>
    <lineage>
        <taxon>Bacteria</taxon>
        <taxon>Pseudomonadati</taxon>
        <taxon>Pseudomonadota</taxon>
        <taxon>Alphaproteobacteria</taxon>
        <taxon>Rhodobacterales</taxon>
        <taxon>Paracoccaceae</taxon>
        <taxon>Albidovulum</taxon>
    </lineage>
</organism>
<protein>
    <submittedName>
        <fullName evidence="2">GGDEF domain-containing protein</fullName>
    </submittedName>
</protein>
<dbReference type="EMBL" id="JAOVQO010000005">
    <property type="protein sequence ID" value="MCU9847779.1"/>
    <property type="molecule type" value="Genomic_DNA"/>
</dbReference>
<reference evidence="2 3" key="1">
    <citation type="submission" date="2022-10" db="EMBL/GenBank/DDBJ databases">
        <title>Defluviimonas sp. nov., isolated from ocean surface sediments.</title>
        <authorList>
            <person name="He W."/>
            <person name="Wang L."/>
            <person name="Zhang D.-F."/>
        </authorList>
    </citation>
    <scope>NUCLEOTIDE SEQUENCE [LARGE SCALE GENOMIC DNA]</scope>
    <source>
        <strain evidence="2 3">WL0024</strain>
    </source>
</reference>
<dbReference type="PANTHER" id="PTHR46663:SF4">
    <property type="entry name" value="DIGUANYLATE CYCLASE DGCT-RELATED"/>
    <property type="match status" value="1"/>
</dbReference>
<dbReference type="PANTHER" id="PTHR46663">
    <property type="entry name" value="DIGUANYLATE CYCLASE DGCT-RELATED"/>
    <property type="match status" value="1"/>
</dbReference>
<dbReference type="InterPro" id="IPR029787">
    <property type="entry name" value="Nucleotide_cyclase"/>
</dbReference>
<dbReference type="InterPro" id="IPR043128">
    <property type="entry name" value="Rev_trsase/Diguanyl_cyclase"/>
</dbReference>
<evidence type="ECO:0000313" key="2">
    <source>
        <dbReference type="EMBL" id="MCU9847779.1"/>
    </source>
</evidence>
<accession>A0ABT2X387</accession>
<dbReference type="RefSeq" id="WP_263334576.1">
    <property type="nucleotide sequence ID" value="NZ_JAOVQO010000005.1"/>
</dbReference>
<dbReference type="InterPro" id="IPR052163">
    <property type="entry name" value="DGC-Regulatory_Protein"/>
</dbReference>
<dbReference type="InterPro" id="IPR000160">
    <property type="entry name" value="GGDEF_dom"/>
</dbReference>
<evidence type="ECO:0000259" key="1">
    <source>
        <dbReference type="PROSITE" id="PS50887"/>
    </source>
</evidence>
<keyword evidence="3" id="KW-1185">Reference proteome</keyword>
<dbReference type="Pfam" id="PF00990">
    <property type="entry name" value="GGDEF"/>
    <property type="match status" value="1"/>
</dbReference>
<gene>
    <name evidence="2" type="ORF">OEZ60_07135</name>
</gene>
<sequence length="350" mass="37469">MDGALRSDPACIAEAELGRLMPMFLWIAPSGHIRCVGPTLAKLCDGLDLVGMRFFEVFEVSRPQLVATMVELRPLAGQRLHLSLRQPPRTALRGLCIPLLDGQGAILNLSFGIRVAAAVREHALSNRDFAPTDLTVELLYLTEVKEAVMEELAAMNRRLMVAQRAAEAQALSDALTGLANRRALDQALARALAAVRRGGVGFALLHLDLDFFKAVNDTLGHAAGDLVLSHVAEVLRAHTRVEDVVARVGGDEFVLILGGPIDGEEVMKIGARIIAGLERPVSFEGRECRISGSIGATLSAAYAAPDADRLLSDADSALYVSKRRGRGRCTIHWVGSDDAGGMKPMPDNGG</sequence>
<dbReference type="PROSITE" id="PS50887">
    <property type="entry name" value="GGDEF"/>
    <property type="match status" value="1"/>
</dbReference>
<dbReference type="NCBIfam" id="TIGR00254">
    <property type="entry name" value="GGDEF"/>
    <property type="match status" value="1"/>
</dbReference>
<proteinExistence type="predicted"/>
<name>A0ABT2X387_9RHOB</name>